<reference evidence="1 2" key="1">
    <citation type="submission" date="2024-01" db="EMBL/GenBank/DDBJ databases">
        <title>A telomere-to-telomere, gap-free genome of sweet tea (Lithocarpus litseifolius).</title>
        <authorList>
            <person name="Zhou J."/>
        </authorList>
    </citation>
    <scope>NUCLEOTIDE SEQUENCE [LARGE SCALE GENOMIC DNA]</scope>
    <source>
        <strain evidence="1">Zhou-2022a</strain>
        <tissue evidence="1">Leaf</tissue>
    </source>
</reference>
<organism evidence="1 2">
    <name type="scientific">Lithocarpus litseifolius</name>
    <dbReference type="NCBI Taxonomy" id="425828"/>
    <lineage>
        <taxon>Eukaryota</taxon>
        <taxon>Viridiplantae</taxon>
        <taxon>Streptophyta</taxon>
        <taxon>Embryophyta</taxon>
        <taxon>Tracheophyta</taxon>
        <taxon>Spermatophyta</taxon>
        <taxon>Magnoliopsida</taxon>
        <taxon>eudicotyledons</taxon>
        <taxon>Gunneridae</taxon>
        <taxon>Pentapetalae</taxon>
        <taxon>rosids</taxon>
        <taxon>fabids</taxon>
        <taxon>Fagales</taxon>
        <taxon>Fagaceae</taxon>
        <taxon>Lithocarpus</taxon>
    </lineage>
</organism>
<accession>A0AAW2DGY9</accession>
<dbReference type="Gene3D" id="1.25.40.280">
    <property type="entry name" value="alix/aip1 like domains"/>
    <property type="match status" value="1"/>
</dbReference>
<dbReference type="EMBL" id="JAZDWU010000003">
    <property type="protein sequence ID" value="KAL0007926.1"/>
    <property type="molecule type" value="Genomic_DNA"/>
</dbReference>
<dbReference type="Proteomes" id="UP001459277">
    <property type="component" value="Unassembled WGS sequence"/>
</dbReference>
<dbReference type="PANTHER" id="PTHR23032">
    <property type="entry name" value="BRO1 DOMAIN-CONTAINING PROTEIN BROX"/>
    <property type="match status" value="1"/>
</dbReference>
<comment type="caution">
    <text evidence="1">The sequence shown here is derived from an EMBL/GenBank/DDBJ whole genome shotgun (WGS) entry which is preliminary data.</text>
</comment>
<proteinExistence type="predicted"/>
<dbReference type="AlphaFoldDB" id="A0AAW2DGY9"/>
<protein>
    <submittedName>
        <fullName evidence="1">Uncharacterized protein</fullName>
    </submittedName>
</protein>
<dbReference type="InterPro" id="IPR038898">
    <property type="entry name" value="BROX"/>
</dbReference>
<dbReference type="InterPro" id="IPR038499">
    <property type="entry name" value="BRO1_sf"/>
</dbReference>
<evidence type="ECO:0000313" key="2">
    <source>
        <dbReference type="Proteomes" id="UP001459277"/>
    </source>
</evidence>
<gene>
    <name evidence="1" type="ORF">SO802_009428</name>
</gene>
<sequence>MTSKHYCSRSHADSSHADNFFASFTPFLCFLHAEPPPPPHRSPEQNEEMKKEFAVPSASSSFAVLCLPNLHHTTRWSSPPESSPEPNVELGNKPEPPCVWDFGFWNWSLRVLGGSTLADLQQALEDYLPVLLGLVKDGSHLQYKVQFIWVNQEDDAEETGMSNAWFEVLSVLHLMGMLSLSQANLLLLPRTSADGYQPKVSEGLLALALTKSKFQISEHWLI</sequence>
<evidence type="ECO:0000313" key="1">
    <source>
        <dbReference type="EMBL" id="KAL0007926.1"/>
    </source>
</evidence>
<name>A0AAW2DGY9_9ROSI</name>
<dbReference type="PANTHER" id="PTHR23032:SF13">
    <property type="entry name" value="BRO1 DOMAIN-CONTAINING PROTEIN BROX"/>
    <property type="match status" value="1"/>
</dbReference>
<keyword evidence="2" id="KW-1185">Reference proteome</keyword>